<feature type="compositionally biased region" description="Basic and acidic residues" evidence="1">
    <location>
        <begin position="173"/>
        <end position="183"/>
    </location>
</feature>
<name>A0A9P8TLK8_WICPI</name>
<dbReference type="OrthoDB" id="10645350at2759"/>
<proteinExistence type="predicted"/>
<reference evidence="2" key="2">
    <citation type="submission" date="2021-01" db="EMBL/GenBank/DDBJ databases">
        <authorList>
            <person name="Schikora-Tamarit M.A."/>
        </authorList>
    </citation>
    <scope>NUCLEOTIDE SEQUENCE</scope>
    <source>
        <strain evidence="2">CBS2887</strain>
    </source>
</reference>
<protein>
    <submittedName>
        <fullName evidence="2">Uncharacterized protein</fullName>
    </submittedName>
</protein>
<dbReference type="EMBL" id="JAEUBG010002725">
    <property type="protein sequence ID" value="KAH3684093.1"/>
    <property type="molecule type" value="Genomic_DNA"/>
</dbReference>
<evidence type="ECO:0000313" key="2">
    <source>
        <dbReference type="EMBL" id="KAH3684093.1"/>
    </source>
</evidence>
<reference evidence="2" key="1">
    <citation type="journal article" date="2021" name="Open Biol.">
        <title>Shared evolutionary footprints suggest mitochondrial oxidative damage underlies multiple complex I losses in fungi.</title>
        <authorList>
            <person name="Schikora-Tamarit M.A."/>
            <person name="Marcet-Houben M."/>
            <person name="Nosek J."/>
            <person name="Gabaldon T."/>
        </authorList>
    </citation>
    <scope>NUCLEOTIDE SEQUENCE</scope>
    <source>
        <strain evidence="2">CBS2887</strain>
    </source>
</reference>
<evidence type="ECO:0000256" key="1">
    <source>
        <dbReference type="SAM" id="MobiDB-lite"/>
    </source>
</evidence>
<keyword evidence="3" id="KW-1185">Reference proteome</keyword>
<gene>
    <name evidence="2" type="ORF">WICPIJ_004933</name>
</gene>
<dbReference type="AlphaFoldDB" id="A0A9P8TLK8"/>
<comment type="caution">
    <text evidence="2">The sequence shown here is derived from an EMBL/GenBank/DDBJ whole genome shotgun (WGS) entry which is preliminary data.</text>
</comment>
<organism evidence="2 3">
    <name type="scientific">Wickerhamomyces pijperi</name>
    <name type="common">Yeast</name>
    <name type="synonym">Pichia pijperi</name>
    <dbReference type="NCBI Taxonomy" id="599730"/>
    <lineage>
        <taxon>Eukaryota</taxon>
        <taxon>Fungi</taxon>
        <taxon>Dikarya</taxon>
        <taxon>Ascomycota</taxon>
        <taxon>Saccharomycotina</taxon>
        <taxon>Saccharomycetes</taxon>
        <taxon>Phaffomycetales</taxon>
        <taxon>Wickerhamomycetaceae</taxon>
        <taxon>Wickerhamomyces</taxon>
    </lineage>
</organism>
<accession>A0A9P8TLK8</accession>
<sequence length="183" mass="20288">MMSSSSSSLIERKALLPILMNGKMSNLPSSILHWSKLNKEMNAVICKRKLTTTAPAEYNAKFLTAGISTKEARPKAKNWEEADNRIEGPILPTALEILTWINSLGKAVLTTFNSWVIRKMLSTPTAKIKNGITSAMISVDLTPKNDQTPAEDVTDSKTITIPDKPRQKRVLRKCNEPPRAKEA</sequence>
<evidence type="ECO:0000313" key="3">
    <source>
        <dbReference type="Proteomes" id="UP000774326"/>
    </source>
</evidence>
<dbReference type="Proteomes" id="UP000774326">
    <property type="component" value="Unassembled WGS sequence"/>
</dbReference>
<feature type="region of interest" description="Disordered" evidence="1">
    <location>
        <begin position="143"/>
        <end position="183"/>
    </location>
</feature>